<dbReference type="EMBL" id="JAMQCR010000003">
    <property type="protein sequence ID" value="MCM2535907.1"/>
    <property type="molecule type" value="Genomic_DNA"/>
</dbReference>
<accession>A0ABT0WHW0</accession>
<keyword evidence="1" id="KW-0812">Transmembrane</keyword>
<keyword evidence="1" id="KW-1133">Transmembrane helix</keyword>
<organism evidence="2 3">
    <name type="scientific">Neobacillus pocheonensis</name>
    <dbReference type="NCBI Taxonomy" id="363869"/>
    <lineage>
        <taxon>Bacteria</taxon>
        <taxon>Bacillati</taxon>
        <taxon>Bacillota</taxon>
        <taxon>Bacilli</taxon>
        <taxon>Bacillales</taxon>
        <taxon>Bacillaceae</taxon>
        <taxon>Neobacillus</taxon>
    </lineage>
</organism>
<sequence>MHSSYWFFALLISSTILFCFILFKEGNTKTLFLYLTMVGYGYIIETTIFNFLGSYDYNPNIIKHNSFYDSELGAFFSNAFSLPVTATLIASFDLNWIWMAFFSVFFVGVEWLFLKLHIYTHNWWRLEYTGLGLPVYFTLAKIFYKWISLPSRGFKHNLMLYLITGSLSASLHILPMLFFLNRYYRPGWFENLGRDSIAFAAIYYLCASLFYCLMVKINWKPKWIKYILTGLFIYTVNQVLIKTGILHSLVPWDQMYYVCLSLFLILLVGLIDKRLSNQILAFKNPS</sequence>
<keyword evidence="1" id="KW-0472">Membrane</keyword>
<comment type="caution">
    <text evidence="2">The sequence shown here is derived from an EMBL/GenBank/DDBJ whole genome shotgun (WGS) entry which is preliminary data.</text>
</comment>
<dbReference type="Proteomes" id="UP001523262">
    <property type="component" value="Unassembled WGS sequence"/>
</dbReference>
<feature type="transmembrane region" description="Helical" evidence="1">
    <location>
        <begin position="31"/>
        <end position="52"/>
    </location>
</feature>
<feature type="transmembrane region" description="Helical" evidence="1">
    <location>
        <begin position="72"/>
        <end position="89"/>
    </location>
</feature>
<evidence type="ECO:0000313" key="3">
    <source>
        <dbReference type="Proteomes" id="UP001523262"/>
    </source>
</evidence>
<evidence type="ECO:0000313" key="2">
    <source>
        <dbReference type="EMBL" id="MCM2535907.1"/>
    </source>
</evidence>
<keyword evidence="3" id="KW-1185">Reference proteome</keyword>
<protein>
    <submittedName>
        <fullName evidence="2">Uncharacterized protein</fullName>
    </submittedName>
</protein>
<proteinExistence type="predicted"/>
<feature type="transmembrane region" description="Helical" evidence="1">
    <location>
        <begin position="6"/>
        <end position="24"/>
    </location>
</feature>
<gene>
    <name evidence="2" type="ORF">NDK43_30975</name>
</gene>
<feature type="transmembrane region" description="Helical" evidence="1">
    <location>
        <begin position="96"/>
        <end position="114"/>
    </location>
</feature>
<name>A0ABT0WHW0_9BACI</name>
<feature type="transmembrane region" description="Helical" evidence="1">
    <location>
        <begin position="255"/>
        <end position="271"/>
    </location>
</feature>
<feature type="transmembrane region" description="Helical" evidence="1">
    <location>
        <begin position="159"/>
        <end position="184"/>
    </location>
</feature>
<evidence type="ECO:0000256" key="1">
    <source>
        <dbReference type="SAM" id="Phobius"/>
    </source>
</evidence>
<feature type="transmembrane region" description="Helical" evidence="1">
    <location>
        <begin position="196"/>
        <end position="214"/>
    </location>
</feature>
<feature type="transmembrane region" description="Helical" evidence="1">
    <location>
        <begin position="126"/>
        <end position="147"/>
    </location>
</feature>
<feature type="transmembrane region" description="Helical" evidence="1">
    <location>
        <begin position="226"/>
        <end position="249"/>
    </location>
</feature>
<reference evidence="2 3" key="1">
    <citation type="submission" date="2022-06" db="EMBL/GenBank/DDBJ databases">
        <authorList>
            <person name="Jeon C.O."/>
        </authorList>
    </citation>
    <scope>NUCLEOTIDE SEQUENCE [LARGE SCALE GENOMIC DNA]</scope>
    <source>
        <strain evidence="2 3">KCTC 13943</strain>
    </source>
</reference>